<sequence length="39" mass="4335">MLEDGFPQEVVCLPSRCVREDDAGFCQLPGGHRRCLGRS</sequence>
<name>A0A2P2QKM2_RHIMU</name>
<evidence type="ECO:0000313" key="1">
    <source>
        <dbReference type="EMBL" id="MBX67549.1"/>
    </source>
</evidence>
<proteinExistence type="predicted"/>
<organism evidence="1">
    <name type="scientific">Rhizophora mucronata</name>
    <name type="common">Asiatic mangrove</name>
    <dbReference type="NCBI Taxonomy" id="61149"/>
    <lineage>
        <taxon>Eukaryota</taxon>
        <taxon>Viridiplantae</taxon>
        <taxon>Streptophyta</taxon>
        <taxon>Embryophyta</taxon>
        <taxon>Tracheophyta</taxon>
        <taxon>Spermatophyta</taxon>
        <taxon>Magnoliopsida</taxon>
        <taxon>eudicotyledons</taxon>
        <taxon>Gunneridae</taxon>
        <taxon>Pentapetalae</taxon>
        <taxon>rosids</taxon>
        <taxon>fabids</taxon>
        <taxon>Malpighiales</taxon>
        <taxon>Rhizophoraceae</taxon>
        <taxon>Rhizophora</taxon>
    </lineage>
</organism>
<protein>
    <submittedName>
        <fullName evidence="1">Uncharacterized protein</fullName>
    </submittedName>
</protein>
<accession>A0A2P2QKM2</accession>
<dbReference type="EMBL" id="GGEC01087065">
    <property type="protein sequence ID" value="MBX67549.1"/>
    <property type="molecule type" value="Transcribed_RNA"/>
</dbReference>
<dbReference type="AlphaFoldDB" id="A0A2P2QKM2"/>
<reference evidence="1" key="1">
    <citation type="submission" date="2018-02" db="EMBL/GenBank/DDBJ databases">
        <title>Rhizophora mucronata_Transcriptome.</title>
        <authorList>
            <person name="Meera S.P."/>
            <person name="Sreeshan A."/>
            <person name="Augustine A."/>
        </authorList>
    </citation>
    <scope>NUCLEOTIDE SEQUENCE</scope>
    <source>
        <tissue evidence="1">Leaf</tissue>
    </source>
</reference>